<accession>A0A1M7YCT4</accession>
<dbReference type="RefSeq" id="WP_073614857.1">
    <property type="nucleotide sequence ID" value="NZ_FRFE01000018.1"/>
</dbReference>
<gene>
    <name evidence="1" type="ORF">SAMN02745220_03392</name>
</gene>
<organism evidence="1 2">
    <name type="scientific">Desulfopila aestuarii DSM 18488</name>
    <dbReference type="NCBI Taxonomy" id="1121416"/>
    <lineage>
        <taxon>Bacteria</taxon>
        <taxon>Pseudomonadati</taxon>
        <taxon>Thermodesulfobacteriota</taxon>
        <taxon>Desulfobulbia</taxon>
        <taxon>Desulfobulbales</taxon>
        <taxon>Desulfocapsaceae</taxon>
        <taxon>Desulfopila</taxon>
    </lineage>
</organism>
<protein>
    <submittedName>
        <fullName evidence="1">Uncharacterized protein</fullName>
    </submittedName>
</protein>
<proteinExistence type="predicted"/>
<name>A0A1M7YCT4_9BACT</name>
<sequence>MNKYIASLNGHATQGRKVSTAKANYSVSFASHLQEFSGRTSAQGTVGGSGDRILVGEIGRGRQTVSELLMHNRELKSSTWNILSSPVNRDRDYTRLVSGTKIYYNRQDGSLSWSGSPAVSVPKPVQVAAERPVLHETAAPVKFVEEKVSPEAVTSSTELGVISRQTPTISHLLKAHPEFGNDTWNIISSSVNNGKDFRRIPLGAVVTINPATREISWQGDGGRVAMAAAAETIPQSVALAAVKTSEPEKIEATEPAKRLTAAGEQASDLTEAVRPFFGKNYKDINCYELLVKGLERMNIPYSGKGGLFSKLTRMAKEQGLPANAYLNGEGVVKAAGSLVLSKNYPHTANWKRDAENLYEEMEPLLDKGQILSFSTRRRGHTGIVSQQEKQWTFINSGRLDNSLTKGSPRQGVGEENLREEIRNWFKLASKSGESLSVTLGTLGEGRMVTASNTIQPTFGPRRI</sequence>
<dbReference type="EMBL" id="FRFE01000018">
    <property type="protein sequence ID" value="SHO50389.1"/>
    <property type="molecule type" value="Genomic_DNA"/>
</dbReference>
<evidence type="ECO:0000313" key="2">
    <source>
        <dbReference type="Proteomes" id="UP000184603"/>
    </source>
</evidence>
<evidence type="ECO:0000313" key="1">
    <source>
        <dbReference type="EMBL" id="SHO50389.1"/>
    </source>
</evidence>
<reference evidence="1 2" key="1">
    <citation type="submission" date="2016-12" db="EMBL/GenBank/DDBJ databases">
        <authorList>
            <person name="Song W.-J."/>
            <person name="Kurnit D.M."/>
        </authorList>
    </citation>
    <scope>NUCLEOTIDE SEQUENCE [LARGE SCALE GENOMIC DNA]</scope>
    <source>
        <strain evidence="1 2">DSM 18488</strain>
    </source>
</reference>
<dbReference type="Proteomes" id="UP000184603">
    <property type="component" value="Unassembled WGS sequence"/>
</dbReference>
<dbReference type="AlphaFoldDB" id="A0A1M7YCT4"/>
<dbReference type="OrthoDB" id="5430068at2"/>
<keyword evidence="2" id="KW-1185">Reference proteome</keyword>